<dbReference type="OMA" id="TTEPGRH"/>
<accession>B8MRS8</accession>
<proteinExistence type="predicted"/>
<organism evidence="2 3">
    <name type="scientific">Talaromyces stipitatus (strain ATCC 10500 / CBS 375.48 / QM 6759 / NRRL 1006)</name>
    <name type="common">Penicillium stipitatum</name>
    <dbReference type="NCBI Taxonomy" id="441959"/>
    <lineage>
        <taxon>Eukaryota</taxon>
        <taxon>Fungi</taxon>
        <taxon>Dikarya</taxon>
        <taxon>Ascomycota</taxon>
        <taxon>Pezizomycotina</taxon>
        <taxon>Eurotiomycetes</taxon>
        <taxon>Eurotiomycetidae</taxon>
        <taxon>Eurotiales</taxon>
        <taxon>Trichocomaceae</taxon>
        <taxon>Talaromyces</taxon>
        <taxon>Talaromyces sect. Talaromyces</taxon>
    </lineage>
</organism>
<dbReference type="InParanoid" id="B8MRS8"/>
<sequence length="223" mass="24185">MDTSSQTDIPQPSKETAYTQFSNPVTRNPQEQRGQPSAPSKPDSGTGSSARGHAYGEPPQSIHRRPDSNPSSDEKLAQLTQRHNQEIDSEGSRGHIDLEYGVEQQPREGDIAHAVEDNHSETAPHQRVQPGVHAGAVGTSTPGFEQDTAAQMDRKRAEHDRMLGLGRDGGAKSPAYYGDDNREDEVGGGTGSERRQVREEKLRTDREMDAKGAVKEATGHAAV</sequence>
<dbReference type="AlphaFoldDB" id="B8MRS8"/>
<dbReference type="eggNOG" id="ENOG502RNIK">
    <property type="taxonomic scope" value="Eukaryota"/>
</dbReference>
<evidence type="ECO:0000256" key="1">
    <source>
        <dbReference type="SAM" id="MobiDB-lite"/>
    </source>
</evidence>
<dbReference type="RefSeq" id="XP_002487373.1">
    <property type="nucleotide sequence ID" value="XM_002487328.1"/>
</dbReference>
<dbReference type="VEuPathDB" id="FungiDB:TSTA_057520"/>
<dbReference type="GeneID" id="8108888"/>
<dbReference type="EMBL" id="EQ962659">
    <property type="protein sequence ID" value="EED13262.1"/>
    <property type="molecule type" value="Genomic_DNA"/>
</dbReference>
<feature type="compositionally biased region" description="Basic and acidic residues" evidence="1">
    <location>
        <begin position="105"/>
        <end position="124"/>
    </location>
</feature>
<dbReference type="HOGENOM" id="CLU_1348662_0_0_1"/>
<protein>
    <submittedName>
        <fullName evidence="2">Uncharacterized protein</fullName>
    </submittedName>
</protein>
<dbReference type="PhylomeDB" id="B8MRS8"/>
<keyword evidence="3" id="KW-1185">Reference proteome</keyword>
<dbReference type="Proteomes" id="UP000001745">
    <property type="component" value="Unassembled WGS sequence"/>
</dbReference>
<reference evidence="3" key="1">
    <citation type="journal article" date="2015" name="Genome Announc.">
        <title>Genome sequence of the AIDS-associated pathogen Penicillium marneffei (ATCC18224) and its near taxonomic relative Talaromyces stipitatus (ATCC10500).</title>
        <authorList>
            <person name="Nierman W.C."/>
            <person name="Fedorova-Abrams N.D."/>
            <person name="Andrianopoulos A."/>
        </authorList>
    </citation>
    <scope>NUCLEOTIDE SEQUENCE [LARGE SCALE GENOMIC DNA]</scope>
    <source>
        <strain evidence="3">ATCC 10500 / CBS 375.48 / QM 6759 / NRRL 1006</strain>
    </source>
</reference>
<feature type="compositionally biased region" description="Basic and acidic residues" evidence="1">
    <location>
        <begin position="152"/>
        <end position="162"/>
    </location>
</feature>
<feature type="region of interest" description="Disordered" evidence="1">
    <location>
        <begin position="1"/>
        <end position="223"/>
    </location>
</feature>
<evidence type="ECO:0000313" key="2">
    <source>
        <dbReference type="EMBL" id="EED13262.1"/>
    </source>
</evidence>
<feature type="compositionally biased region" description="Polar residues" evidence="1">
    <location>
        <begin position="1"/>
        <end position="49"/>
    </location>
</feature>
<evidence type="ECO:0000313" key="3">
    <source>
        <dbReference type="Proteomes" id="UP000001745"/>
    </source>
</evidence>
<gene>
    <name evidence="2" type="ORF">TSTA_057520</name>
</gene>
<feature type="compositionally biased region" description="Basic and acidic residues" evidence="1">
    <location>
        <begin position="192"/>
        <end position="223"/>
    </location>
</feature>
<dbReference type="OrthoDB" id="4509376at2759"/>
<name>B8MRS8_TALSN</name>
<feature type="compositionally biased region" description="Basic and acidic residues" evidence="1">
    <location>
        <begin position="64"/>
        <end position="76"/>
    </location>
</feature>
<feature type="compositionally biased region" description="Basic and acidic residues" evidence="1">
    <location>
        <begin position="83"/>
        <end position="98"/>
    </location>
</feature>